<protein>
    <submittedName>
        <fullName evidence="3">TIGR03668 family PPOX class F420-dependent oxidoreductase</fullName>
    </submittedName>
</protein>
<comment type="caution">
    <text evidence="3">The sequence shown here is derived from an EMBL/GenBank/DDBJ whole genome shotgun (WGS) entry which is preliminary data.</text>
</comment>
<dbReference type="Pfam" id="PF01243">
    <property type="entry name" value="PNPOx_N"/>
    <property type="match status" value="1"/>
</dbReference>
<dbReference type="InterPro" id="IPR052019">
    <property type="entry name" value="F420H2_bilvrd_red/Heme_oxyg"/>
</dbReference>
<sequence length="143" mass="16446">MPRELDEELRAFLECQRVGHLATVSRAGEPYVVPVCYAVSEGTIYTPIDEKPKRPGAVLRRVRNVLETGRAALVVDRYDEDWTRLGWVLLRGSAELLPPGAPEHTQAVSLLRRRYRQYQTMRLEERPIIALRIERVATWGTLH</sequence>
<dbReference type="GO" id="GO:0005829">
    <property type="term" value="C:cytosol"/>
    <property type="evidence" value="ECO:0007669"/>
    <property type="project" value="TreeGrafter"/>
</dbReference>
<dbReference type="EMBL" id="DSJL01000001">
    <property type="protein sequence ID" value="HEF64066.1"/>
    <property type="molecule type" value="Genomic_DNA"/>
</dbReference>
<reference evidence="3" key="1">
    <citation type="journal article" date="2020" name="mSystems">
        <title>Genome- and Community-Level Interaction Insights into Carbon Utilization and Element Cycling Functions of Hydrothermarchaeota in Hydrothermal Sediment.</title>
        <authorList>
            <person name="Zhou Z."/>
            <person name="Liu Y."/>
            <person name="Xu W."/>
            <person name="Pan J."/>
            <person name="Luo Z.H."/>
            <person name="Li M."/>
        </authorList>
    </citation>
    <scope>NUCLEOTIDE SEQUENCE [LARGE SCALE GENOMIC DNA]</scope>
    <source>
        <strain evidence="3">SpSt-222</strain>
    </source>
</reference>
<accession>A0A7C1FRP1</accession>
<dbReference type="GO" id="GO:0070967">
    <property type="term" value="F:coenzyme F420 binding"/>
    <property type="evidence" value="ECO:0007669"/>
    <property type="project" value="TreeGrafter"/>
</dbReference>
<feature type="domain" description="Pyridoxamine 5'-phosphate oxidase N-terminal" evidence="2">
    <location>
        <begin position="5"/>
        <end position="139"/>
    </location>
</feature>
<dbReference type="InterPro" id="IPR012349">
    <property type="entry name" value="Split_barrel_FMN-bd"/>
</dbReference>
<evidence type="ECO:0000313" key="3">
    <source>
        <dbReference type="EMBL" id="HEF64066.1"/>
    </source>
</evidence>
<dbReference type="NCBIfam" id="TIGR03668">
    <property type="entry name" value="Rv0121_F420"/>
    <property type="match status" value="1"/>
</dbReference>
<proteinExistence type="predicted"/>
<evidence type="ECO:0000256" key="1">
    <source>
        <dbReference type="ARBA" id="ARBA00023002"/>
    </source>
</evidence>
<organism evidence="3">
    <name type="scientific">Thermomicrobium roseum</name>
    <dbReference type="NCBI Taxonomy" id="500"/>
    <lineage>
        <taxon>Bacteria</taxon>
        <taxon>Pseudomonadati</taxon>
        <taxon>Thermomicrobiota</taxon>
        <taxon>Thermomicrobia</taxon>
        <taxon>Thermomicrobiales</taxon>
        <taxon>Thermomicrobiaceae</taxon>
        <taxon>Thermomicrobium</taxon>
    </lineage>
</organism>
<keyword evidence="1" id="KW-0560">Oxidoreductase</keyword>
<name>A0A7C1FRP1_THERO</name>
<dbReference type="Gene3D" id="2.30.110.10">
    <property type="entry name" value="Electron Transport, Fmn-binding Protein, Chain A"/>
    <property type="match status" value="1"/>
</dbReference>
<dbReference type="SUPFAM" id="SSF50475">
    <property type="entry name" value="FMN-binding split barrel"/>
    <property type="match status" value="1"/>
</dbReference>
<evidence type="ECO:0000259" key="2">
    <source>
        <dbReference type="Pfam" id="PF01243"/>
    </source>
</evidence>
<gene>
    <name evidence="3" type="ORF">ENP47_00410</name>
</gene>
<dbReference type="InterPro" id="IPR011576">
    <property type="entry name" value="Pyridox_Oxase_N"/>
</dbReference>
<dbReference type="GO" id="GO:0016627">
    <property type="term" value="F:oxidoreductase activity, acting on the CH-CH group of donors"/>
    <property type="evidence" value="ECO:0007669"/>
    <property type="project" value="TreeGrafter"/>
</dbReference>
<dbReference type="InterPro" id="IPR019967">
    <property type="entry name" value="F420-dep_enz_PPOX_Rv0121"/>
</dbReference>
<dbReference type="AlphaFoldDB" id="A0A7C1FRP1"/>
<dbReference type="PANTHER" id="PTHR35176">
    <property type="entry name" value="HEME OXYGENASE HI_0854-RELATED"/>
    <property type="match status" value="1"/>
</dbReference>
<dbReference type="PANTHER" id="PTHR35176:SF2">
    <property type="entry name" value="F420H(2)-DEPENDENT REDUCTASE RV1155"/>
    <property type="match status" value="1"/>
</dbReference>